<evidence type="ECO:0000256" key="6">
    <source>
        <dbReference type="ARBA" id="ARBA00022792"/>
    </source>
</evidence>
<dbReference type="GO" id="GO:0045275">
    <property type="term" value="C:respiratory chain complex III"/>
    <property type="evidence" value="ECO:0007669"/>
    <property type="project" value="UniProtKB-UniRule"/>
</dbReference>
<keyword evidence="10 12" id="KW-0472">Membrane</keyword>
<evidence type="ECO:0000256" key="12">
    <source>
        <dbReference type="RuleBase" id="RU368056"/>
    </source>
</evidence>
<dbReference type="OMA" id="IKHKYEV"/>
<comment type="subcellular location">
    <subcellularLocation>
        <location evidence="1 12">Mitochondrion inner membrane</location>
        <topology evidence="1 12">Single-pass membrane protein</topology>
    </subcellularLocation>
</comment>
<evidence type="ECO:0000256" key="9">
    <source>
        <dbReference type="ARBA" id="ARBA00023128"/>
    </source>
</evidence>
<comment type="similarity">
    <text evidence="2 12">Belongs to the UQCR10/QCR9 family.</text>
</comment>
<dbReference type="Pfam" id="PF05365">
    <property type="entry name" value="UCR_UQCRX_QCR9"/>
    <property type="match status" value="1"/>
</dbReference>
<feature type="transmembrane region" description="Helical" evidence="12">
    <location>
        <begin position="20"/>
        <end position="37"/>
    </location>
</feature>
<protein>
    <recommendedName>
        <fullName evidence="11 12">Complex III subunit 9</fullName>
    </recommendedName>
</protein>
<proteinExistence type="inferred from homology"/>
<dbReference type="InterPro" id="IPR036656">
    <property type="entry name" value="QCR9_sf"/>
</dbReference>
<dbReference type="OrthoDB" id="44067at2759"/>
<dbReference type="GeneID" id="27324286"/>
<dbReference type="RefSeq" id="XP_016223529.1">
    <property type="nucleotide sequence ID" value="XM_016371236.1"/>
</dbReference>
<keyword evidence="14" id="KW-1185">Reference proteome</keyword>
<evidence type="ECO:0000256" key="3">
    <source>
        <dbReference type="ARBA" id="ARBA00022448"/>
    </source>
</evidence>
<evidence type="ECO:0000256" key="5">
    <source>
        <dbReference type="ARBA" id="ARBA00022692"/>
    </source>
</evidence>
<comment type="function">
    <text evidence="12">Component of the ubiquinol-cytochrome c oxidoreductase, a multisubunit transmembrane complex that is part of the mitochondrial electron transport chain which drives oxidative phosphorylation. The complex plays an important role in the uptake of multiple carbon sources present in different host niches.</text>
</comment>
<dbReference type="Gene3D" id="1.20.5.260">
    <property type="entry name" value="Cytochrome b-c1 complex subunit 9"/>
    <property type="match status" value="1"/>
</dbReference>
<gene>
    <name evidence="13" type="ORF">PV10_06441</name>
</gene>
<sequence>MAVGARIASGFFNGIFRKNAVFLTTVFAGAFAFEMAFDTTTDALWDSWNKGRQWKDIKHKYMTVAEDEE</sequence>
<evidence type="ECO:0000313" key="13">
    <source>
        <dbReference type="EMBL" id="KIV91955.1"/>
    </source>
</evidence>
<keyword evidence="9 12" id="KW-0496">Mitochondrion</keyword>
<evidence type="ECO:0000256" key="8">
    <source>
        <dbReference type="ARBA" id="ARBA00022989"/>
    </source>
</evidence>
<dbReference type="SUPFAM" id="SSF81514">
    <property type="entry name" value="Subunit X (non-heme 7 kDa protein) of cytochrome bc1 complex (Ubiquinol-cytochrome c reductase)"/>
    <property type="match status" value="1"/>
</dbReference>
<dbReference type="PANTHER" id="PTHR12980">
    <property type="entry name" value="UBIQUINOL-CYTOCHROME C REDUCTASE COMPLEX, SUBUNIT X"/>
    <property type="match status" value="1"/>
</dbReference>
<evidence type="ECO:0000256" key="7">
    <source>
        <dbReference type="ARBA" id="ARBA00022982"/>
    </source>
</evidence>
<keyword evidence="8 12" id="KW-1133">Transmembrane helix</keyword>
<dbReference type="EMBL" id="KN847523">
    <property type="protein sequence ID" value="KIV91955.1"/>
    <property type="molecule type" value="Genomic_DNA"/>
</dbReference>
<dbReference type="FunFam" id="1.20.5.260:FF:000001">
    <property type="entry name" value="Cytochrome b-c1 complex subunit 9"/>
    <property type="match status" value="1"/>
</dbReference>
<dbReference type="GO" id="GO:0005743">
    <property type="term" value="C:mitochondrial inner membrane"/>
    <property type="evidence" value="ECO:0007669"/>
    <property type="project" value="UniProtKB-SubCell"/>
</dbReference>
<evidence type="ECO:0000256" key="1">
    <source>
        <dbReference type="ARBA" id="ARBA00004434"/>
    </source>
</evidence>
<dbReference type="VEuPathDB" id="FungiDB:PV10_06441"/>
<keyword evidence="7 12" id="KW-0249">Electron transport</keyword>
<dbReference type="InterPro" id="IPR008027">
    <property type="entry name" value="QCR9"/>
</dbReference>
<name>A0A0D1WS02_EXOME</name>
<keyword evidence="5 12" id="KW-0812">Transmembrane</keyword>
<evidence type="ECO:0000256" key="2">
    <source>
        <dbReference type="ARBA" id="ARBA00007856"/>
    </source>
</evidence>
<reference evidence="13 14" key="1">
    <citation type="submission" date="2015-01" db="EMBL/GenBank/DDBJ databases">
        <title>The Genome Sequence of Exophiala mesophila CBS40295.</title>
        <authorList>
            <consortium name="The Broad Institute Genomics Platform"/>
            <person name="Cuomo C."/>
            <person name="de Hoog S."/>
            <person name="Gorbushina A."/>
            <person name="Stielow B."/>
            <person name="Teixiera M."/>
            <person name="Abouelleil A."/>
            <person name="Chapman S.B."/>
            <person name="Priest M."/>
            <person name="Young S.K."/>
            <person name="Wortman J."/>
            <person name="Nusbaum C."/>
            <person name="Birren B."/>
        </authorList>
    </citation>
    <scope>NUCLEOTIDE SEQUENCE [LARGE SCALE GENOMIC DNA]</scope>
    <source>
        <strain evidence="13 14">CBS 40295</strain>
    </source>
</reference>
<evidence type="ECO:0000313" key="14">
    <source>
        <dbReference type="Proteomes" id="UP000054302"/>
    </source>
</evidence>
<evidence type="ECO:0000256" key="10">
    <source>
        <dbReference type="ARBA" id="ARBA00023136"/>
    </source>
</evidence>
<dbReference type="Proteomes" id="UP000054302">
    <property type="component" value="Unassembled WGS sequence"/>
</dbReference>
<keyword evidence="3 12" id="KW-0813">Transport</keyword>
<evidence type="ECO:0000256" key="11">
    <source>
        <dbReference type="ARBA" id="ARBA00044247"/>
    </source>
</evidence>
<dbReference type="PANTHER" id="PTHR12980:SF0">
    <property type="entry name" value="CYTOCHROME B-C1 COMPLEX SUBUNIT 9"/>
    <property type="match status" value="1"/>
</dbReference>
<organism evidence="13 14">
    <name type="scientific">Exophiala mesophila</name>
    <name type="common">Black yeast-like fungus</name>
    <dbReference type="NCBI Taxonomy" id="212818"/>
    <lineage>
        <taxon>Eukaryota</taxon>
        <taxon>Fungi</taxon>
        <taxon>Dikarya</taxon>
        <taxon>Ascomycota</taxon>
        <taxon>Pezizomycotina</taxon>
        <taxon>Eurotiomycetes</taxon>
        <taxon>Chaetothyriomycetidae</taxon>
        <taxon>Chaetothyriales</taxon>
        <taxon>Herpotrichiellaceae</taxon>
        <taxon>Exophiala</taxon>
    </lineage>
</organism>
<dbReference type="HOGENOM" id="CLU_171977_3_0_1"/>
<comment type="subunit">
    <text evidence="12">Component of the ubiquinol-cytochrome c oxidoreductase (cytochrome b-c1 complex, complex III, CIII), a multisubunit enzyme composed of 3 respiratory subunits cytochrome b, cytochrome c1 and Rieske protein, 2 core protein subunits, and additional low-molecular weight protein subunits.</text>
</comment>
<dbReference type="AlphaFoldDB" id="A0A0D1WS02"/>
<dbReference type="GO" id="GO:0006122">
    <property type="term" value="P:mitochondrial electron transport, ubiquinol to cytochrome c"/>
    <property type="evidence" value="ECO:0007669"/>
    <property type="project" value="UniProtKB-UniRule"/>
</dbReference>
<accession>A0A0D1WS02</accession>
<keyword evidence="6 12" id="KW-0999">Mitochondrion inner membrane</keyword>
<keyword evidence="4 12" id="KW-0679">Respiratory chain</keyword>
<dbReference type="STRING" id="212818.A0A0D1WS02"/>
<evidence type="ECO:0000256" key="4">
    <source>
        <dbReference type="ARBA" id="ARBA00022660"/>
    </source>
</evidence>